<dbReference type="SUPFAM" id="SSF55594">
    <property type="entry name" value="HPr-like"/>
    <property type="match status" value="1"/>
</dbReference>
<gene>
    <name evidence="2" type="ORF">DFR58_11784</name>
</gene>
<evidence type="ECO:0000259" key="1">
    <source>
        <dbReference type="PROSITE" id="PS51350"/>
    </source>
</evidence>
<organism evidence="2 3">
    <name type="scientific">Anaerobacterium chartisolvens</name>
    <dbReference type="NCBI Taxonomy" id="1297424"/>
    <lineage>
        <taxon>Bacteria</taxon>
        <taxon>Bacillati</taxon>
        <taxon>Bacillota</taxon>
        <taxon>Clostridia</taxon>
        <taxon>Eubacteriales</taxon>
        <taxon>Oscillospiraceae</taxon>
        <taxon>Anaerobacterium</taxon>
    </lineage>
</organism>
<name>A0A369B1E2_9FIRM</name>
<sequence length="84" mass="9162">MVTKEMVVEAKSGLKSKPAALFIQKACDYKSSIWIEREERKANAKSMLGLLSLSIGTGARISIIAEGEDEEAAVEELAEYINSL</sequence>
<dbReference type="PANTHER" id="PTHR33705">
    <property type="entry name" value="PHOSPHOCARRIER PROTEIN HPR"/>
    <property type="match status" value="1"/>
</dbReference>
<dbReference type="InterPro" id="IPR035895">
    <property type="entry name" value="HPr-like_sf"/>
</dbReference>
<keyword evidence="3" id="KW-1185">Reference proteome</keyword>
<dbReference type="Pfam" id="PF00381">
    <property type="entry name" value="PTS-HPr"/>
    <property type="match status" value="1"/>
</dbReference>
<dbReference type="Gene3D" id="3.30.1340.10">
    <property type="entry name" value="HPr-like"/>
    <property type="match status" value="1"/>
</dbReference>
<dbReference type="NCBIfam" id="TIGR01003">
    <property type="entry name" value="PTS_HPr_family"/>
    <property type="match status" value="1"/>
</dbReference>
<dbReference type="PROSITE" id="PS51350">
    <property type="entry name" value="PTS_HPR_DOM"/>
    <property type="match status" value="1"/>
</dbReference>
<comment type="caution">
    <text evidence="2">The sequence shown here is derived from an EMBL/GenBank/DDBJ whole genome shotgun (WGS) entry which is preliminary data.</text>
</comment>
<evidence type="ECO:0000313" key="3">
    <source>
        <dbReference type="Proteomes" id="UP000253034"/>
    </source>
</evidence>
<dbReference type="Proteomes" id="UP000253034">
    <property type="component" value="Unassembled WGS sequence"/>
</dbReference>
<dbReference type="OrthoDB" id="9809047at2"/>
<dbReference type="PRINTS" id="PR00107">
    <property type="entry name" value="PHOSPHOCPHPR"/>
</dbReference>
<proteinExistence type="predicted"/>
<dbReference type="CDD" id="cd00367">
    <property type="entry name" value="PTS-HPr_like"/>
    <property type="match status" value="1"/>
</dbReference>
<dbReference type="AlphaFoldDB" id="A0A369B1E2"/>
<reference evidence="2 3" key="1">
    <citation type="submission" date="2018-07" db="EMBL/GenBank/DDBJ databases">
        <title>Genomic Encyclopedia of Type Strains, Phase IV (KMG-IV): sequencing the most valuable type-strain genomes for metagenomic binning, comparative biology and taxonomic classification.</title>
        <authorList>
            <person name="Goeker M."/>
        </authorList>
    </citation>
    <scope>NUCLEOTIDE SEQUENCE [LARGE SCALE GENOMIC DNA]</scope>
    <source>
        <strain evidence="2 3">DSM 27016</strain>
    </source>
</reference>
<dbReference type="InterPro" id="IPR050399">
    <property type="entry name" value="HPr"/>
</dbReference>
<feature type="domain" description="HPr" evidence="1">
    <location>
        <begin position="1"/>
        <end position="84"/>
    </location>
</feature>
<dbReference type="RefSeq" id="WP_114298596.1">
    <property type="nucleotide sequence ID" value="NZ_QPJT01000017.1"/>
</dbReference>
<accession>A0A369B1E2</accession>
<dbReference type="PANTHER" id="PTHR33705:SF5">
    <property type="entry name" value="HPR-LIKE PROTEIN CRH"/>
    <property type="match status" value="1"/>
</dbReference>
<dbReference type="EMBL" id="QPJT01000017">
    <property type="protein sequence ID" value="RCX13544.1"/>
    <property type="molecule type" value="Genomic_DNA"/>
</dbReference>
<evidence type="ECO:0000313" key="2">
    <source>
        <dbReference type="EMBL" id="RCX13544.1"/>
    </source>
</evidence>
<protein>
    <submittedName>
        <fullName evidence="2">Phosphocarrier protein</fullName>
    </submittedName>
</protein>
<dbReference type="InterPro" id="IPR000032">
    <property type="entry name" value="HPr-like"/>
</dbReference>